<keyword evidence="2" id="KW-0378">Hydrolase</keyword>
<proteinExistence type="predicted"/>
<evidence type="ECO:0000313" key="3">
    <source>
        <dbReference type="Proteomes" id="UP000308508"/>
    </source>
</evidence>
<dbReference type="STRING" id="1123377.GCA_000423885_01363"/>
<evidence type="ECO:0000313" key="2">
    <source>
        <dbReference type="EMBL" id="TLX21552.1"/>
    </source>
</evidence>
<dbReference type="SUPFAM" id="SSF53474">
    <property type="entry name" value="alpha/beta-Hydrolases"/>
    <property type="match status" value="1"/>
</dbReference>
<dbReference type="Pfam" id="PF01738">
    <property type="entry name" value="DLH"/>
    <property type="match status" value="1"/>
</dbReference>
<dbReference type="InterPro" id="IPR051049">
    <property type="entry name" value="Dienelactone_hydrolase-like"/>
</dbReference>
<gene>
    <name evidence="2" type="ORF">E5S66_08450</name>
</gene>
<organism evidence="2 3">
    <name type="scientific">Thermomonas fusca</name>
    <dbReference type="NCBI Taxonomy" id="215690"/>
    <lineage>
        <taxon>Bacteria</taxon>
        <taxon>Pseudomonadati</taxon>
        <taxon>Pseudomonadota</taxon>
        <taxon>Gammaproteobacteria</taxon>
        <taxon>Lysobacterales</taxon>
        <taxon>Lysobacteraceae</taxon>
        <taxon>Thermomonas</taxon>
    </lineage>
</organism>
<feature type="domain" description="Dienelactone hydrolase" evidence="1">
    <location>
        <begin position="15"/>
        <end position="219"/>
    </location>
</feature>
<sequence length="221" mass="23954">MGNWHTLYTPCGAVQAWRADPAGAPRGAVVVAHEIFGLLPHYQRLCERLADAGFIALAPAYFDLIEPGLVLPTDQTGADRGRSVVNRLGLDCGLDTTETAAQLLQAEGHQVGVVGFSWGGTVALLANTRLGLPAVSYYATRNPPYLDEPAQAPLMFHFGALDAAIPPETVELHREKQPQAQLFVYADADHAFNREPDLPYHPQAAALAWERTLGFFGEALR</sequence>
<name>A0A5R9PDV0_9GAMM</name>
<dbReference type="InterPro" id="IPR029058">
    <property type="entry name" value="AB_hydrolase_fold"/>
</dbReference>
<dbReference type="PANTHER" id="PTHR46623:SF6">
    <property type="entry name" value="ALPHA_BETA-HYDROLASES SUPERFAMILY PROTEIN"/>
    <property type="match status" value="1"/>
</dbReference>
<protein>
    <submittedName>
        <fullName evidence="2">Dienelactone hydrolase family protein</fullName>
    </submittedName>
</protein>
<keyword evidence="3" id="KW-1185">Reference proteome</keyword>
<accession>A0A5R9PDV0</accession>
<dbReference type="EMBL" id="SROY01000003">
    <property type="protein sequence ID" value="TLX21552.1"/>
    <property type="molecule type" value="Genomic_DNA"/>
</dbReference>
<dbReference type="AlphaFoldDB" id="A0A5R9PDV0"/>
<comment type="caution">
    <text evidence="2">The sequence shown here is derived from an EMBL/GenBank/DDBJ whole genome shotgun (WGS) entry which is preliminary data.</text>
</comment>
<dbReference type="Gene3D" id="3.40.50.1820">
    <property type="entry name" value="alpha/beta hydrolase"/>
    <property type="match status" value="1"/>
</dbReference>
<dbReference type="InterPro" id="IPR002925">
    <property type="entry name" value="Dienelactn_hydro"/>
</dbReference>
<dbReference type="GO" id="GO:0016787">
    <property type="term" value="F:hydrolase activity"/>
    <property type="evidence" value="ECO:0007669"/>
    <property type="project" value="UniProtKB-KW"/>
</dbReference>
<reference evidence="2 3" key="1">
    <citation type="submission" date="2019-04" db="EMBL/GenBank/DDBJ databases">
        <authorList>
            <person name="Grouzdev D.S."/>
            <person name="Nazina T.N."/>
        </authorList>
    </citation>
    <scope>NUCLEOTIDE SEQUENCE [LARGE SCALE GENOMIC DNA]</scope>
    <source>
        <strain evidence="2 3">SHC 3-19</strain>
    </source>
</reference>
<evidence type="ECO:0000259" key="1">
    <source>
        <dbReference type="Pfam" id="PF01738"/>
    </source>
</evidence>
<dbReference type="RefSeq" id="WP_138348830.1">
    <property type="nucleotide sequence ID" value="NZ_SROY01000003.1"/>
</dbReference>
<dbReference type="Proteomes" id="UP000308508">
    <property type="component" value="Unassembled WGS sequence"/>
</dbReference>
<dbReference type="PANTHER" id="PTHR46623">
    <property type="entry name" value="CARBOXYMETHYLENEBUTENOLIDASE-RELATED"/>
    <property type="match status" value="1"/>
</dbReference>